<proteinExistence type="predicted"/>
<dbReference type="RefSeq" id="WP_136959412.1">
    <property type="nucleotide sequence ID" value="NZ_CP039690.1"/>
</dbReference>
<dbReference type="KEGG" id="pstg:E8M01_06665"/>
<organism evidence="1 2">
    <name type="scientific">Phreatobacter stygius</name>
    <dbReference type="NCBI Taxonomy" id="1940610"/>
    <lineage>
        <taxon>Bacteria</taxon>
        <taxon>Pseudomonadati</taxon>
        <taxon>Pseudomonadota</taxon>
        <taxon>Alphaproteobacteria</taxon>
        <taxon>Hyphomicrobiales</taxon>
        <taxon>Phreatobacteraceae</taxon>
        <taxon>Phreatobacter</taxon>
    </lineage>
</organism>
<dbReference type="EMBL" id="CP039690">
    <property type="protein sequence ID" value="QCI63956.1"/>
    <property type="molecule type" value="Genomic_DNA"/>
</dbReference>
<reference evidence="1 2" key="1">
    <citation type="submission" date="2019-04" db="EMBL/GenBank/DDBJ databases">
        <title>Phreatobacter aquaticus sp. nov.</title>
        <authorList>
            <person name="Choi A."/>
        </authorList>
    </citation>
    <scope>NUCLEOTIDE SEQUENCE [LARGE SCALE GENOMIC DNA]</scope>
    <source>
        <strain evidence="1 2">KCTC 52518</strain>
    </source>
</reference>
<gene>
    <name evidence="1" type="ORF">E8M01_06665</name>
</gene>
<dbReference type="Proteomes" id="UP000298781">
    <property type="component" value="Chromosome"/>
</dbReference>
<accession>A0A4D7B305</accession>
<name>A0A4D7B305_9HYPH</name>
<dbReference type="AlphaFoldDB" id="A0A4D7B305"/>
<keyword evidence="2" id="KW-1185">Reference proteome</keyword>
<sequence length="97" mass="11093">MKAIEKVDWETVDFDKVVGDYVPLPDGSQHYIEMDMLHWHVLLFIAERGEPLEDVAQDALNVIADTPGTNFEEHFDELFKAGIMAFGRQWVLLTTGK</sequence>
<evidence type="ECO:0000313" key="1">
    <source>
        <dbReference type="EMBL" id="QCI63956.1"/>
    </source>
</evidence>
<protein>
    <submittedName>
        <fullName evidence="1">Uncharacterized protein</fullName>
    </submittedName>
</protein>
<evidence type="ECO:0000313" key="2">
    <source>
        <dbReference type="Proteomes" id="UP000298781"/>
    </source>
</evidence>